<proteinExistence type="predicted"/>
<evidence type="ECO:0000313" key="2">
    <source>
        <dbReference type="EnsemblPlants" id="cds.evm.model.02.339"/>
    </source>
</evidence>
<dbReference type="Proteomes" id="UP000596661">
    <property type="component" value="Chromosome 2"/>
</dbReference>
<dbReference type="InterPro" id="IPR000477">
    <property type="entry name" value="RT_dom"/>
</dbReference>
<name>A0A803P0M8_CANSA</name>
<dbReference type="EMBL" id="UZAU01000103">
    <property type="status" value="NOT_ANNOTATED_CDS"/>
    <property type="molecule type" value="Genomic_DNA"/>
</dbReference>
<evidence type="ECO:0000313" key="3">
    <source>
        <dbReference type="Proteomes" id="UP000596661"/>
    </source>
</evidence>
<dbReference type="PANTHER" id="PTHR33116:SF86">
    <property type="entry name" value="REVERSE TRANSCRIPTASE DOMAIN-CONTAINING PROTEIN"/>
    <property type="match status" value="1"/>
</dbReference>
<accession>A0A803P0M8</accession>
<organism evidence="2 3">
    <name type="scientific">Cannabis sativa</name>
    <name type="common">Hemp</name>
    <name type="synonym">Marijuana</name>
    <dbReference type="NCBI Taxonomy" id="3483"/>
    <lineage>
        <taxon>Eukaryota</taxon>
        <taxon>Viridiplantae</taxon>
        <taxon>Streptophyta</taxon>
        <taxon>Embryophyta</taxon>
        <taxon>Tracheophyta</taxon>
        <taxon>Spermatophyta</taxon>
        <taxon>Magnoliopsida</taxon>
        <taxon>eudicotyledons</taxon>
        <taxon>Gunneridae</taxon>
        <taxon>Pentapetalae</taxon>
        <taxon>rosids</taxon>
        <taxon>fabids</taxon>
        <taxon>Rosales</taxon>
        <taxon>Cannabaceae</taxon>
        <taxon>Cannabis</taxon>
    </lineage>
</organism>
<dbReference type="PANTHER" id="PTHR33116">
    <property type="entry name" value="REVERSE TRANSCRIPTASE ZINC-BINDING DOMAIN-CONTAINING PROTEIN-RELATED-RELATED"/>
    <property type="match status" value="1"/>
</dbReference>
<evidence type="ECO:0000259" key="1">
    <source>
        <dbReference type="Pfam" id="PF00078"/>
    </source>
</evidence>
<protein>
    <recommendedName>
        <fullName evidence="1">Reverse transcriptase domain-containing protein</fullName>
    </recommendedName>
</protein>
<feature type="domain" description="Reverse transcriptase" evidence="1">
    <location>
        <begin position="15"/>
        <end position="131"/>
    </location>
</feature>
<dbReference type="Pfam" id="PF00078">
    <property type="entry name" value="RVT_1"/>
    <property type="match status" value="1"/>
</dbReference>
<keyword evidence="3" id="KW-1185">Reference proteome</keyword>
<sequence>MEQMGFANGWVSLIMNCLTKNHFTFLLNGELTGSVTPTRGLRQGCPLSPYLFLICFEGLSCLLQHEERLGRLHGYSLSRRSTPISHLLFAEDSLLFCNATESSCNAIKRSLDIYHKASGQVLNPDKSVLSFSPNTTLAAQIQFHRVLSMPIRDCHEKYLGLPAYTDQDKQRLFSEVKEKIWRLMRTWNDKIFSVGGKEILLKAVVQSIPTYLMSCFKLPNNICNQLEMMMSNFWWGSNDKGTKIHWCNWKLLCKTKIEGGTTPSLKLLRSFSFNTWQGIYNVNSGYHFAASLEEADVSSVSTSPTAWNVILIPLVLSVVKLGSLLVMSFLVANMLEQFGVQLITILTGTRLL</sequence>
<reference evidence="2" key="1">
    <citation type="submission" date="2018-11" db="EMBL/GenBank/DDBJ databases">
        <authorList>
            <person name="Grassa J C."/>
        </authorList>
    </citation>
    <scope>NUCLEOTIDE SEQUENCE [LARGE SCALE GENOMIC DNA]</scope>
</reference>
<dbReference type="AlphaFoldDB" id="A0A803P0M8"/>
<dbReference type="Gramene" id="evm.model.02.339">
    <property type="protein sequence ID" value="cds.evm.model.02.339"/>
    <property type="gene ID" value="evm.TU.02.339"/>
</dbReference>
<dbReference type="EnsemblPlants" id="evm.model.02.339">
    <property type="protein sequence ID" value="cds.evm.model.02.339"/>
    <property type="gene ID" value="evm.TU.02.339"/>
</dbReference>
<reference evidence="2" key="2">
    <citation type="submission" date="2021-03" db="UniProtKB">
        <authorList>
            <consortium name="EnsemblPlants"/>
        </authorList>
    </citation>
    <scope>IDENTIFICATION</scope>
</reference>